<dbReference type="Proteomes" id="UP000006591">
    <property type="component" value="Chromosome 6"/>
</dbReference>
<reference evidence="1" key="2">
    <citation type="submission" date="2018-04" db="EMBL/GenBank/DDBJ databases">
        <title>OnivRS2 (Oryza nivara Reference Sequence Version 2).</title>
        <authorList>
            <person name="Zhang J."/>
            <person name="Kudrna D."/>
            <person name="Lee S."/>
            <person name="Talag J."/>
            <person name="Rajasekar S."/>
            <person name="Welchert J."/>
            <person name="Hsing Y.-I."/>
            <person name="Wing R.A."/>
        </authorList>
    </citation>
    <scope>NUCLEOTIDE SEQUENCE [LARGE SCALE GENOMIC DNA]</scope>
    <source>
        <strain evidence="1">SL10</strain>
    </source>
</reference>
<dbReference type="HOGENOM" id="CLU_938061_0_0_1"/>
<evidence type="ECO:0000313" key="2">
    <source>
        <dbReference type="Proteomes" id="UP000006591"/>
    </source>
</evidence>
<accession>A0A0E0HN12</accession>
<sequence>MVTEEGEGKHLQGQQASLTGADEAITADPSNANLQVGTKPSMSKEHAMRFPLVGSAMLLSLCTFYSSFSRKTWSMLFSLPSLALLLSAPPPPPLHRPVPITDRRLHSPAAATASASPSRCHLHLPPSPSLATSLCAFASPSHGLHLLCRYCRVTFSWRLCLCPRTVAIAVASAAVSASATAMTVAAASFVAIANGHCFALRCCCHRRNSAGDRTDVRQGNQHGGKKRGFEELVEQVNRTDELLVELMLGNTCWCIELSKIRSATNGKMVLNEVQTEVYYDKNGITSVMASEYRRHVI</sequence>
<keyword evidence="2" id="KW-1185">Reference proteome</keyword>
<dbReference type="Gramene" id="ONIVA06G09550.1">
    <property type="protein sequence ID" value="ONIVA06G09550.1"/>
    <property type="gene ID" value="ONIVA06G09550"/>
</dbReference>
<protein>
    <submittedName>
        <fullName evidence="1">Uncharacterized protein</fullName>
    </submittedName>
</protein>
<evidence type="ECO:0000313" key="1">
    <source>
        <dbReference type="EnsemblPlants" id="ONIVA06G09550.1"/>
    </source>
</evidence>
<proteinExistence type="predicted"/>
<dbReference type="AlphaFoldDB" id="A0A0E0HN12"/>
<organism evidence="1">
    <name type="scientific">Oryza nivara</name>
    <name type="common">Indian wild rice</name>
    <name type="synonym">Oryza sativa f. spontanea</name>
    <dbReference type="NCBI Taxonomy" id="4536"/>
    <lineage>
        <taxon>Eukaryota</taxon>
        <taxon>Viridiplantae</taxon>
        <taxon>Streptophyta</taxon>
        <taxon>Embryophyta</taxon>
        <taxon>Tracheophyta</taxon>
        <taxon>Spermatophyta</taxon>
        <taxon>Magnoliopsida</taxon>
        <taxon>Liliopsida</taxon>
        <taxon>Poales</taxon>
        <taxon>Poaceae</taxon>
        <taxon>BOP clade</taxon>
        <taxon>Oryzoideae</taxon>
        <taxon>Oryzeae</taxon>
        <taxon>Oryzinae</taxon>
        <taxon>Oryza</taxon>
    </lineage>
</organism>
<name>A0A0E0HN12_ORYNI</name>
<dbReference type="EnsemblPlants" id="ONIVA06G09550.1">
    <property type="protein sequence ID" value="ONIVA06G09550.1"/>
    <property type="gene ID" value="ONIVA06G09550"/>
</dbReference>
<reference evidence="1" key="1">
    <citation type="submission" date="2015-04" db="UniProtKB">
        <authorList>
            <consortium name="EnsemblPlants"/>
        </authorList>
    </citation>
    <scope>IDENTIFICATION</scope>
    <source>
        <strain evidence="1">SL10</strain>
    </source>
</reference>